<dbReference type="PANTHER" id="PTHR43802">
    <property type="entry name" value="ENOYL-COA HYDRATASE"/>
    <property type="match status" value="1"/>
</dbReference>
<dbReference type="Gene3D" id="1.10.12.10">
    <property type="entry name" value="Lyase 2-enoyl-coa Hydratase, Chain A, domain 2"/>
    <property type="match status" value="1"/>
</dbReference>
<reference evidence="4 6" key="1">
    <citation type="journal article" date="2018" name="Elife">
        <title>Discovery and characterization of a prevalent human gut bacterial enzyme sufficient for the inactivation of a family of plant toxins.</title>
        <authorList>
            <person name="Koppel N."/>
            <person name="Bisanz J.E."/>
            <person name="Pandelia M.E."/>
            <person name="Turnbaugh P.J."/>
            <person name="Balskus E.P."/>
        </authorList>
    </citation>
    <scope>NUCLEOTIDE SEQUENCE [LARGE SCALE GENOMIC DNA]</scope>
    <source>
        <strain evidence="4 6">DSM 16107</strain>
    </source>
</reference>
<protein>
    <submittedName>
        <fullName evidence="5">Enoyl-CoA hydratase</fullName>
    </submittedName>
</protein>
<comment type="similarity">
    <text evidence="1 3">Belongs to the enoyl-CoA hydratase/isomerase family.</text>
</comment>
<keyword evidence="2" id="KW-0456">Lyase</keyword>
<gene>
    <name evidence="4" type="ORF">C1876_17030</name>
    <name evidence="5" type="ORF">DMP09_15695</name>
</gene>
<dbReference type="InterPro" id="IPR029045">
    <property type="entry name" value="ClpP/crotonase-like_dom_sf"/>
</dbReference>
<keyword evidence="6" id="KW-1185">Reference proteome</keyword>
<proteinExistence type="inferred from homology"/>
<dbReference type="Gene3D" id="3.90.226.10">
    <property type="entry name" value="2-enoyl-CoA Hydratase, Chain A, domain 1"/>
    <property type="match status" value="1"/>
</dbReference>
<dbReference type="Proteomes" id="UP000270112">
    <property type="component" value="Unassembled WGS sequence"/>
</dbReference>
<dbReference type="FunFam" id="1.10.12.10:FF:000001">
    <property type="entry name" value="Probable enoyl-CoA hydratase, mitochondrial"/>
    <property type="match status" value="1"/>
</dbReference>
<dbReference type="InterPro" id="IPR001753">
    <property type="entry name" value="Enoyl-CoA_hydra/iso"/>
</dbReference>
<evidence type="ECO:0000313" key="7">
    <source>
        <dbReference type="Proteomes" id="UP000270112"/>
    </source>
</evidence>
<dbReference type="EMBL" id="QICC01000104">
    <property type="protein sequence ID" value="RNM40133.1"/>
    <property type="molecule type" value="Genomic_DNA"/>
</dbReference>
<accession>A0A3N0IT24</accession>
<dbReference type="GO" id="GO:0016836">
    <property type="term" value="F:hydro-lyase activity"/>
    <property type="evidence" value="ECO:0007669"/>
    <property type="project" value="UniProtKB-ARBA"/>
</dbReference>
<evidence type="ECO:0000313" key="5">
    <source>
        <dbReference type="EMBL" id="RNM40133.1"/>
    </source>
</evidence>
<dbReference type="EMBL" id="PPTT01000052">
    <property type="protein sequence ID" value="RDB62904.1"/>
    <property type="molecule type" value="Genomic_DNA"/>
</dbReference>
<dbReference type="SUPFAM" id="SSF52096">
    <property type="entry name" value="ClpP/crotonase"/>
    <property type="match status" value="1"/>
</dbReference>
<dbReference type="CDD" id="cd06558">
    <property type="entry name" value="crotonase-like"/>
    <property type="match status" value="1"/>
</dbReference>
<evidence type="ECO:0000256" key="3">
    <source>
        <dbReference type="RuleBase" id="RU003707"/>
    </source>
</evidence>
<name>A0A3N0IT24_9ACTN</name>
<dbReference type="InterPro" id="IPR018376">
    <property type="entry name" value="Enoyl-CoA_hyd/isom_CS"/>
</dbReference>
<reference evidence="7" key="2">
    <citation type="submission" date="2018-05" db="EMBL/GenBank/DDBJ databases">
        <title>Genome Sequencing of selected type strains of the family Eggerthellaceae.</title>
        <authorList>
            <person name="Danylec N."/>
            <person name="Stoll D.A."/>
            <person name="Doetsch A."/>
            <person name="Huch M."/>
        </authorList>
    </citation>
    <scope>NUCLEOTIDE SEQUENCE [LARGE SCALE GENOMIC DNA]</scope>
    <source>
        <strain evidence="7">DSM 16107</strain>
    </source>
</reference>
<dbReference type="AlphaFoldDB" id="A0A3N0IT24"/>
<dbReference type="Proteomes" id="UP000253817">
    <property type="component" value="Unassembled WGS sequence"/>
</dbReference>
<reference evidence="5" key="3">
    <citation type="journal article" date="2019" name="Microbiol. Resour. Announc.">
        <title>Draft Genome Sequences of Type Strains of Gordonibacter faecihominis, Paraeggerthella hongkongensis, Parvibacter caecicola,Slackia equolifaciens, Slackia faecicanis, and Slackia isoflavoniconvertens.</title>
        <authorList>
            <person name="Danylec N."/>
            <person name="Stoll D.A."/>
            <person name="Dotsch A."/>
            <person name="Huch M."/>
        </authorList>
    </citation>
    <scope>NUCLEOTIDE SEQUENCE</scope>
    <source>
        <strain evidence="5">DSM 16107</strain>
    </source>
</reference>
<dbReference type="PROSITE" id="PS00166">
    <property type="entry name" value="ENOYL_COA_HYDRATASE"/>
    <property type="match status" value="1"/>
</dbReference>
<evidence type="ECO:0000256" key="1">
    <source>
        <dbReference type="ARBA" id="ARBA00005254"/>
    </source>
</evidence>
<evidence type="ECO:0000256" key="2">
    <source>
        <dbReference type="ARBA" id="ARBA00023239"/>
    </source>
</evidence>
<evidence type="ECO:0000313" key="4">
    <source>
        <dbReference type="EMBL" id="RDB62904.1"/>
    </source>
</evidence>
<dbReference type="Pfam" id="PF00378">
    <property type="entry name" value="ECH_1"/>
    <property type="match status" value="1"/>
</dbReference>
<organism evidence="5 7">
    <name type="scientific">Eggerthella sinensis</name>
    <dbReference type="NCBI Taxonomy" id="242230"/>
    <lineage>
        <taxon>Bacteria</taxon>
        <taxon>Bacillati</taxon>
        <taxon>Actinomycetota</taxon>
        <taxon>Coriobacteriia</taxon>
        <taxon>Eggerthellales</taxon>
        <taxon>Eggerthellaceae</taxon>
        <taxon>Eggerthella</taxon>
    </lineage>
</organism>
<dbReference type="RefSeq" id="WP_114547912.1">
    <property type="nucleotide sequence ID" value="NZ_PPTT01000052.1"/>
</dbReference>
<dbReference type="OrthoDB" id="8452484at2"/>
<evidence type="ECO:0000313" key="6">
    <source>
        <dbReference type="Proteomes" id="UP000253817"/>
    </source>
</evidence>
<dbReference type="InterPro" id="IPR014748">
    <property type="entry name" value="Enoyl-CoA_hydra_C"/>
</dbReference>
<sequence>MTDQRTYENILVDVRENVCTIAFNRPEARNAVTNALLVELEEALLAAKADPEVKALVLTGAGRGFCAGADLKAIQAPEGAERNVVDDLVPVNNGQRLTKLMLNMEKPIVGAVNGAAAGAGFSMALACDLIVASKSAFFVQTFATVVGVLPDCGSLHFLTQLLGTYRAKQLMFLGERVPAEKACELGFVNEVVEDDALQARAFEIAARLAKSPTVAIRFIKQLVNRAASLNLEESFQLEAFAQAICFATDDFREGTSSFVEKRAPQFKGR</sequence>
<dbReference type="PANTHER" id="PTHR43802:SF1">
    <property type="entry name" value="IP11341P-RELATED"/>
    <property type="match status" value="1"/>
</dbReference>
<comment type="caution">
    <text evidence="5">The sequence shown here is derived from an EMBL/GenBank/DDBJ whole genome shotgun (WGS) entry which is preliminary data.</text>
</comment>